<protein>
    <recommendedName>
        <fullName evidence="3">Bacteriocin-type signal sequence-containing protein</fullName>
    </recommendedName>
</protein>
<dbReference type="RefSeq" id="WP_186946094.1">
    <property type="nucleotide sequence ID" value="NZ_JACOGF010000002.1"/>
</dbReference>
<proteinExistence type="predicted"/>
<accession>A0ABR6ZLS0</accession>
<sequence length="50" mass="5266">MKDLIASNITVSLNNDSEAHNEQDMHTLTNEEILAVAGGPEVDIETGNGG</sequence>
<evidence type="ECO:0000313" key="1">
    <source>
        <dbReference type="EMBL" id="MBC3916863.1"/>
    </source>
</evidence>
<evidence type="ECO:0008006" key="3">
    <source>
        <dbReference type="Google" id="ProtNLM"/>
    </source>
</evidence>
<gene>
    <name evidence="1" type="ORF">H8L32_05190</name>
</gene>
<dbReference type="Proteomes" id="UP000650424">
    <property type="component" value="Unassembled WGS sequence"/>
</dbReference>
<evidence type="ECO:0000313" key="2">
    <source>
        <dbReference type="Proteomes" id="UP000650424"/>
    </source>
</evidence>
<dbReference type="EMBL" id="JACOGF010000002">
    <property type="protein sequence ID" value="MBC3916863.1"/>
    <property type="molecule type" value="Genomic_DNA"/>
</dbReference>
<comment type="caution">
    <text evidence="1">The sequence shown here is derived from an EMBL/GenBank/DDBJ whole genome shotgun (WGS) entry which is preliminary data.</text>
</comment>
<reference evidence="1 2" key="1">
    <citation type="submission" date="2020-08" db="EMBL/GenBank/DDBJ databases">
        <title>Novel species isolated from subtropical streams in China.</title>
        <authorList>
            <person name="Lu H."/>
        </authorList>
    </citation>
    <scope>NUCLEOTIDE SEQUENCE [LARGE SCALE GENOMIC DNA]</scope>
    <source>
        <strain evidence="1 2">CY18W</strain>
    </source>
</reference>
<keyword evidence="2" id="KW-1185">Reference proteome</keyword>
<organism evidence="1 2">
    <name type="scientific">Undibacterium hunanense</name>
    <dbReference type="NCBI Taxonomy" id="2762292"/>
    <lineage>
        <taxon>Bacteria</taxon>
        <taxon>Pseudomonadati</taxon>
        <taxon>Pseudomonadota</taxon>
        <taxon>Betaproteobacteria</taxon>
        <taxon>Burkholderiales</taxon>
        <taxon>Oxalobacteraceae</taxon>
        <taxon>Undibacterium</taxon>
    </lineage>
</organism>
<name>A0ABR6ZLS0_9BURK</name>